<dbReference type="InterPro" id="IPR036938">
    <property type="entry name" value="PAP2/HPO_sf"/>
</dbReference>
<feature type="binding site" evidence="17">
    <location>
        <position position="78"/>
    </location>
    <ligand>
        <name>ATP</name>
        <dbReference type="ChEBI" id="CHEBI:30616"/>
    </ligand>
</feature>
<feature type="transmembrane region" description="Helical" evidence="19">
    <location>
        <begin position="58"/>
        <end position="77"/>
    </location>
</feature>
<keyword evidence="3" id="KW-1003">Cell membrane</keyword>
<dbReference type="Proteomes" id="UP000027946">
    <property type="component" value="Unassembled WGS sequence"/>
</dbReference>
<keyword evidence="22" id="KW-1185">Reference proteome</keyword>
<evidence type="ECO:0000256" key="14">
    <source>
        <dbReference type="ARBA" id="ARBA00023264"/>
    </source>
</evidence>
<dbReference type="Pfam" id="PF01219">
    <property type="entry name" value="DAGK_prokar"/>
    <property type="match status" value="1"/>
</dbReference>
<dbReference type="InterPro" id="IPR000326">
    <property type="entry name" value="PAP2/HPO"/>
</dbReference>
<evidence type="ECO:0000313" key="22">
    <source>
        <dbReference type="Proteomes" id="UP000027946"/>
    </source>
</evidence>
<dbReference type="InterPro" id="IPR000829">
    <property type="entry name" value="DAGK"/>
</dbReference>
<evidence type="ECO:0000256" key="9">
    <source>
        <dbReference type="ARBA" id="ARBA00022840"/>
    </source>
</evidence>
<keyword evidence="7 17" id="KW-0547">Nucleotide-binding</keyword>
<feature type="binding site" evidence="18">
    <location>
        <position position="30"/>
    </location>
    <ligand>
        <name>a divalent metal cation</name>
        <dbReference type="ChEBI" id="CHEBI:60240"/>
    </ligand>
</feature>
<feature type="transmembrane region" description="Helical" evidence="19">
    <location>
        <begin position="217"/>
        <end position="237"/>
    </location>
</feature>
<evidence type="ECO:0000256" key="5">
    <source>
        <dbReference type="ARBA" id="ARBA00022679"/>
    </source>
</evidence>
<feature type="transmembrane region" description="Helical" evidence="19">
    <location>
        <begin position="98"/>
        <end position="119"/>
    </location>
</feature>
<dbReference type="CDD" id="cd14265">
    <property type="entry name" value="UDPK_IM_like"/>
    <property type="match status" value="1"/>
</dbReference>
<keyword evidence="9 17" id="KW-0067">ATP-binding</keyword>
<dbReference type="eggNOG" id="COG0818">
    <property type="taxonomic scope" value="Bacteria"/>
</dbReference>
<dbReference type="GO" id="GO:0016301">
    <property type="term" value="F:kinase activity"/>
    <property type="evidence" value="ECO:0007669"/>
    <property type="project" value="UniProtKB-KW"/>
</dbReference>
<evidence type="ECO:0000256" key="16">
    <source>
        <dbReference type="PIRSR" id="PIRSR600829-2"/>
    </source>
</evidence>
<accession>A0A069RFX7</accession>
<dbReference type="Pfam" id="PF01569">
    <property type="entry name" value="PAP2"/>
    <property type="match status" value="1"/>
</dbReference>
<dbReference type="GO" id="GO:0005886">
    <property type="term" value="C:plasma membrane"/>
    <property type="evidence" value="ECO:0007669"/>
    <property type="project" value="UniProtKB-SubCell"/>
</dbReference>
<keyword evidence="12 19" id="KW-0472">Membrane</keyword>
<evidence type="ECO:0000256" key="8">
    <source>
        <dbReference type="ARBA" id="ARBA00022777"/>
    </source>
</evidence>
<evidence type="ECO:0000256" key="4">
    <source>
        <dbReference type="ARBA" id="ARBA00022516"/>
    </source>
</evidence>
<evidence type="ECO:0000256" key="13">
    <source>
        <dbReference type="ARBA" id="ARBA00023209"/>
    </source>
</evidence>
<keyword evidence="14" id="KW-1208">Phospholipid metabolism</keyword>
<evidence type="ECO:0000256" key="2">
    <source>
        <dbReference type="ARBA" id="ARBA00005967"/>
    </source>
</evidence>
<feature type="binding site" evidence="16">
    <location>
        <position position="71"/>
    </location>
    <ligand>
        <name>substrate</name>
    </ligand>
</feature>
<dbReference type="PANTHER" id="PTHR34299:SF1">
    <property type="entry name" value="DIACYLGLYCEROL KINASE"/>
    <property type="match status" value="1"/>
</dbReference>
<feature type="binding site" evidence="17">
    <location>
        <begin position="96"/>
        <end position="97"/>
    </location>
    <ligand>
        <name>ATP</name>
        <dbReference type="ChEBI" id="CHEBI:30616"/>
    </ligand>
</feature>
<evidence type="ECO:0000256" key="1">
    <source>
        <dbReference type="ARBA" id="ARBA00004651"/>
    </source>
</evidence>
<dbReference type="PANTHER" id="PTHR34299">
    <property type="entry name" value="DIACYLGLYCEROL KINASE"/>
    <property type="match status" value="1"/>
</dbReference>
<evidence type="ECO:0000313" key="21">
    <source>
        <dbReference type="EMBL" id="KDR95085.1"/>
    </source>
</evidence>
<feature type="transmembrane region" description="Helical" evidence="19">
    <location>
        <begin position="139"/>
        <end position="159"/>
    </location>
</feature>
<evidence type="ECO:0000256" key="7">
    <source>
        <dbReference type="ARBA" id="ARBA00022741"/>
    </source>
</evidence>
<keyword evidence="4" id="KW-0444">Lipid biosynthesis</keyword>
<comment type="caution">
    <text evidence="21">The sequence shown here is derived from an EMBL/GenBank/DDBJ whole genome shotgun (WGS) entry which is preliminary data.</text>
</comment>
<protein>
    <recommendedName>
        <fullName evidence="20">Phosphatidic acid phosphatase type 2/haloperoxidase domain-containing protein</fullName>
    </recommendedName>
</protein>
<keyword evidence="11" id="KW-0443">Lipid metabolism</keyword>
<dbReference type="SUPFAM" id="SSF48317">
    <property type="entry name" value="Acid phosphatase/Vanadium-dependent haloperoxidase"/>
    <property type="match status" value="1"/>
</dbReference>
<feature type="active site" description="Proton acceptor" evidence="15">
    <location>
        <position position="71"/>
    </location>
</feature>
<dbReference type="GO" id="GO:0008654">
    <property type="term" value="P:phospholipid biosynthetic process"/>
    <property type="evidence" value="ECO:0007669"/>
    <property type="project" value="UniProtKB-KW"/>
</dbReference>
<evidence type="ECO:0000256" key="15">
    <source>
        <dbReference type="PIRSR" id="PIRSR600829-1"/>
    </source>
</evidence>
<evidence type="ECO:0000256" key="17">
    <source>
        <dbReference type="PIRSR" id="PIRSR600829-3"/>
    </source>
</evidence>
<dbReference type="InterPro" id="IPR033717">
    <property type="entry name" value="UDPK"/>
</dbReference>
<comment type="cofactor">
    <cofactor evidence="18">
        <name>Mg(2+)</name>
        <dbReference type="ChEBI" id="CHEBI:18420"/>
    </cofactor>
    <text evidence="18">Mn(2+), Zn(2+), Cd(2+) and Co(2+) support activity to lesser extents.</text>
</comment>
<proteinExistence type="inferred from homology"/>
<keyword evidence="13" id="KW-0594">Phospholipid biosynthesis</keyword>
<sequence length="239" mass="26018">MGKNNCRGNRNFISCVNDAINGIVRAFLSERNLRIHVIIGILVLITSFIFDISRLEMIAVIFSISLVIAFEMINTAIEKSIDLFTKEYSELAKFVKDVSAGAVLVTSINAAGVGYLVFFEHIVGIPYSIVNKFSDSDQKIFLIAIIAVVLFVFGIKIVIGKGSYTRGGFPSGHSAISFSIATVITFSNEKLLVSFLAYALAVIVSESRVASNIHTRIETIAGAALGMAVTMLIFNMMKM</sequence>
<reference evidence="21 22" key="1">
    <citation type="submission" date="2014-03" db="EMBL/GenBank/DDBJ databases">
        <title>Genome sequence of Clostridium litorale W6, DSM 5388.</title>
        <authorList>
            <person name="Poehlein A."/>
            <person name="Jagirdar A."/>
            <person name="Khonsari B."/>
            <person name="Chibani C.M."/>
            <person name="Gutierrez Gutierrez D.A."/>
            <person name="Davydova E."/>
            <person name="Alghaithi H.S."/>
            <person name="Nair K.P."/>
            <person name="Dhamotharan K."/>
            <person name="Chandran L."/>
            <person name="G W."/>
            <person name="Daniel R."/>
        </authorList>
    </citation>
    <scope>NUCLEOTIDE SEQUENCE [LARGE SCALE GENOMIC DNA]</scope>
    <source>
        <strain evidence="21 22">W6</strain>
    </source>
</reference>
<dbReference type="EMBL" id="JJMM01000011">
    <property type="protein sequence ID" value="KDR95085.1"/>
    <property type="molecule type" value="Genomic_DNA"/>
</dbReference>
<keyword evidence="10 19" id="KW-1133">Transmembrane helix</keyword>
<keyword evidence="6 19" id="KW-0812">Transmembrane</keyword>
<keyword evidence="5" id="KW-0808">Transferase</keyword>
<name>A0A069RFX7_PEPLI</name>
<comment type="similarity">
    <text evidence="2">Belongs to the bacterial diacylglycerol kinase family.</text>
</comment>
<evidence type="ECO:0000256" key="10">
    <source>
        <dbReference type="ARBA" id="ARBA00022989"/>
    </source>
</evidence>
<feature type="transmembrane region" description="Helical" evidence="19">
    <location>
        <begin position="180"/>
        <end position="205"/>
    </location>
</feature>
<dbReference type="OrthoDB" id="9789934at2"/>
<dbReference type="GO" id="GO:0046872">
    <property type="term" value="F:metal ion binding"/>
    <property type="evidence" value="ECO:0007669"/>
    <property type="project" value="UniProtKB-KW"/>
</dbReference>
<feature type="domain" description="Phosphatidic acid phosphatase type 2/haloperoxidase" evidence="20">
    <location>
        <begin position="138"/>
        <end position="234"/>
    </location>
</feature>
<dbReference type="Gene3D" id="1.20.144.10">
    <property type="entry name" value="Phosphatidic acid phosphatase type 2/haloperoxidase"/>
    <property type="match status" value="1"/>
</dbReference>
<keyword evidence="8" id="KW-0418">Kinase</keyword>
<evidence type="ECO:0000259" key="20">
    <source>
        <dbReference type="SMART" id="SM00014"/>
    </source>
</evidence>
<dbReference type="RefSeq" id="WP_052636125.1">
    <property type="nucleotide sequence ID" value="NZ_FSRH01000002.1"/>
</dbReference>
<feature type="binding site" evidence="17">
    <location>
        <position position="30"/>
    </location>
    <ligand>
        <name>ATP</name>
        <dbReference type="ChEBI" id="CHEBI:30616"/>
    </ligand>
</feature>
<dbReference type="InterPro" id="IPR036945">
    <property type="entry name" value="DAGK_sf"/>
</dbReference>
<dbReference type="SMART" id="SM00014">
    <property type="entry name" value="acidPPc"/>
    <property type="match status" value="1"/>
</dbReference>
<comment type="subcellular location">
    <subcellularLocation>
        <location evidence="1">Cell membrane</location>
        <topology evidence="1">Multi-pass membrane protein</topology>
    </subcellularLocation>
</comment>
<dbReference type="Gene3D" id="1.10.287.3610">
    <property type="match status" value="1"/>
</dbReference>
<dbReference type="GO" id="GO:0005524">
    <property type="term" value="F:ATP binding"/>
    <property type="evidence" value="ECO:0007669"/>
    <property type="project" value="UniProtKB-KW"/>
</dbReference>
<keyword evidence="18" id="KW-0479">Metal-binding</keyword>
<evidence type="ECO:0000256" key="18">
    <source>
        <dbReference type="PIRSR" id="PIRSR600829-4"/>
    </source>
</evidence>
<keyword evidence="18" id="KW-0460">Magnesium</keyword>
<evidence type="ECO:0000256" key="6">
    <source>
        <dbReference type="ARBA" id="ARBA00022692"/>
    </source>
</evidence>
<organism evidence="21 22">
    <name type="scientific">Peptoclostridium litorale DSM 5388</name>
    <dbReference type="NCBI Taxonomy" id="1121324"/>
    <lineage>
        <taxon>Bacteria</taxon>
        <taxon>Bacillati</taxon>
        <taxon>Bacillota</taxon>
        <taxon>Clostridia</taxon>
        <taxon>Peptostreptococcales</taxon>
        <taxon>Peptoclostridiaceae</taxon>
        <taxon>Peptoclostridium</taxon>
    </lineage>
</organism>
<evidence type="ECO:0000256" key="3">
    <source>
        <dbReference type="ARBA" id="ARBA00022475"/>
    </source>
</evidence>
<dbReference type="AlphaFoldDB" id="A0A069RFX7"/>
<evidence type="ECO:0000256" key="19">
    <source>
        <dbReference type="SAM" id="Phobius"/>
    </source>
</evidence>
<feature type="binding site" evidence="18">
    <location>
        <position position="78"/>
    </location>
    <ligand>
        <name>a divalent metal cation</name>
        <dbReference type="ChEBI" id="CHEBI:60240"/>
    </ligand>
</feature>
<gene>
    <name evidence="21" type="ORF">CLIT_11c01140</name>
</gene>
<evidence type="ECO:0000256" key="11">
    <source>
        <dbReference type="ARBA" id="ARBA00023098"/>
    </source>
</evidence>
<feature type="transmembrane region" description="Helical" evidence="19">
    <location>
        <begin position="33"/>
        <end position="52"/>
    </location>
</feature>
<dbReference type="STRING" id="1121324.CLIT_11c01140"/>
<evidence type="ECO:0000256" key="12">
    <source>
        <dbReference type="ARBA" id="ARBA00023136"/>
    </source>
</evidence>